<proteinExistence type="predicted"/>
<evidence type="ECO:0000256" key="2">
    <source>
        <dbReference type="SAM" id="MobiDB-lite"/>
    </source>
</evidence>
<feature type="compositionally biased region" description="Polar residues" evidence="2">
    <location>
        <begin position="459"/>
        <end position="473"/>
    </location>
</feature>
<feature type="compositionally biased region" description="Pro residues" evidence="2">
    <location>
        <begin position="404"/>
        <end position="424"/>
    </location>
</feature>
<dbReference type="Gene3D" id="3.10.20.90">
    <property type="entry name" value="Phosphatidylinositol 3-kinase Catalytic Subunit, Chain A, domain 1"/>
    <property type="match status" value="1"/>
</dbReference>
<evidence type="ECO:0000259" key="5">
    <source>
        <dbReference type="PROSITE" id="PS50238"/>
    </source>
</evidence>
<gene>
    <name evidence="6" type="ORF">HPB52_010201</name>
</gene>
<dbReference type="Proteomes" id="UP000821837">
    <property type="component" value="Unassembled WGS sequence"/>
</dbReference>
<dbReference type="GO" id="GO:0005547">
    <property type="term" value="F:phosphatidylinositol-3,4,5-trisphosphate binding"/>
    <property type="evidence" value="ECO:0007669"/>
    <property type="project" value="TreeGrafter"/>
</dbReference>
<dbReference type="InterPro" id="IPR000198">
    <property type="entry name" value="RhoGAP_dom"/>
</dbReference>
<feature type="domain" description="Rho-GAP" evidence="5">
    <location>
        <begin position="801"/>
        <end position="996"/>
    </location>
</feature>
<feature type="region of interest" description="Disordered" evidence="2">
    <location>
        <begin position="136"/>
        <end position="157"/>
    </location>
</feature>
<comment type="caution">
    <text evidence="6">The sequence shown here is derived from an EMBL/GenBank/DDBJ whole genome shotgun (WGS) entry which is preliminary data.</text>
</comment>
<dbReference type="SUPFAM" id="SSF50729">
    <property type="entry name" value="PH domain-like"/>
    <property type="match status" value="2"/>
</dbReference>
<dbReference type="GO" id="GO:0005096">
    <property type="term" value="F:GTPase activator activity"/>
    <property type="evidence" value="ECO:0007669"/>
    <property type="project" value="UniProtKB-KW"/>
</dbReference>
<feature type="domain" description="PH" evidence="3">
    <location>
        <begin position="573"/>
        <end position="680"/>
    </location>
</feature>
<dbReference type="Pfam" id="PF00169">
    <property type="entry name" value="PH"/>
    <property type="match status" value="1"/>
</dbReference>
<sequence length="1265" mass="140427">MNNPPPILPRRPQPLASGTEQGLSPPLSLDTKVPCRSLSFKAPKKDMTSSEPLSLRYVPDSSVAASEVVMEPSAAQPCLSHTQKPMAQQFTNPIYLLMDDKMEAATSIEKAPRANRAPEISDTDSIMFLKRNRPKLQRQKGEEAPNSPQLPPSLFPHIYEDVPQGVLEKNRKLIAEQEARSSSAVESLESLPEDASAKDESPRTPPITPQGSPQEFGEPVRDVSVFWNPPQLSVSGVFYESPVHRSPPSKQDLVSPTYDTPPSLRKQISLTDSEYESVSFKTPPSYEIPPPPLPVSCDTQTPKERKSSDNEEPKFPVAACAAQEDSLSPSSTPMLYEVPKPFPRPCISPPGNAFVFPGSSQVYDIPPQRAAFTSLSDSPRDSEFMDAFDVFMSDDIESEYLPLITPPPSYPPPPPPEPEPPEIPPRTNTAAALPPTRCLPDPQVPIPAVRTSLARRNQLDQQPKCSTPLSNSADEGKASPRAKTVSTFYRALLPSQHPVPAAFKADFDQSPTLSQRSASSNAPHSAPDSPQLESLFGHRAFADVSDRCPSRQDTSATSDSSSLQSEDCWAADKLDFSGYVYKAGSNRKAFQKCWCTLNDGCWSYYASEKDTIPLGALAPQDIGAVFAVAGNEPSPATSTVPNLWCFEIQALQLQNRPLLLGVQTLPERREWLERLARLVAPQTSSGLSARQLHGEPKHAGRLHLKEGTSGFWQTAGVVLRGRSLGIHLPGNVEQIDLHKVMSVGKITADQTYLTFGGAQERGPSFQVRIPGRVLYLQADHPKHTESWLASVTTAWQTPPDAPLSEQYITQEGIPVAVDRCINFISTHGTLLTGIYRLAGSSSKIKKLVEHMLQNPWDLHLTTEEYSPHDVSNALKRYLRSFKDCLLTSSLFNSWIQSSKCQNPAERKKMVKNLLNELPTVNYLLLKKLISHLKSISDHSDKNFMPVLNLAPVFGPSVLYKMVEDVENETPANSSFEENNASMDVVADLISGYTWFFEVDPAEMEKEKRIQAAMDLLREAKIAQRPAGDILVGVYVYSKDWGHCINVKLSPAMTAGALCKHTMQQLNIKEPINKMAVFEVVCDQDLERPLHHSEPVLSVVVRWANWDASFAKSNYLCIKNNYVYDEIAPLVSNRQPLSVFSELRYAEARQKSFKKSVLEFTGGKITQYKDSKASQLLNQWNIEDVLWFMGCESRRSPPSKWNFTFVMRQGDIKRQVAMTRDRPFFGNCVSLATQEEFEKWLAAMLNAEFPKGIFPPAPEPIPDLLS</sequence>
<feature type="region of interest" description="Disordered" evidence="2">
    <location>
        <begin position="239"/>
        <end position="334"/>
    </location>
</feature>
<dbReference type="Pfam" id="PF00788">
    <property type="entry name" value="RA"/>
    <property type="match status" value="1"/>
</dbReference>
<feature type="region of interest" description="Disordered" evidence="2">
    <location>
        <begin position="509"/>
        <end position="532"/>
    </location>
</feature>
<reference evidence="6" key="1">
    <citation type="journal article" date="2020" name="Cell">
        <title>Large-Scale Comparative Analyses of Tick Genomes Elucidate Their Genetic Diversity and Vector Capacities.</title>
        <authorList>
            <consortium name="Tick Genome and Microbiome Consortium (TIGMIC)"/>
            <person name="Jia N."/>
            <person name="Wang J."/>
            <person name="Shi W."/>
            <person name="Du L."/>
            <person name="Sun Y."/>
            <person name="Zhan W."/>
            <person name="Jiang J.F."/>
            <person name="Wang Q."/>
            <person name="Zhang B."/>
            <person name="Ji P."/>
            <person name="Bell-Sakyi L."/>
            <person name="Cui X.M."/>
            <person name="Yuan T.T."/>
            <person name="Jiang B.G."/>
            <person name="Yang W.F."/>
            <person name="Lam T.T."/>
            <person name="Chang Q.C."/>
            <person name="Ding S.J."/>
            <person name="Wang X.J."/>
            <person name="Zhu J.G."/>
            <person name="Ruan X.D."/>
            <person name="Zhao L."/>
            <person name="Wei J.T."/>
            <person name="Ye R.Z."/>
            <person name="Que T.C."/>
            <person name="Du C.H."/>
            <person name="Zhou Y.H."/>
            <person name="Cheng J.X."/>
            <person name="Dai P.F."/>
            <person name="Guo W.B."/>
            <person name="Han X.H."/>
            <person name="Huang E.J."/>
            <person name="Li L.F."/>
            <person name="Wei W."/>
            <person name="Gao Y.C."/>
            <person name="Liu J.Z."/>
            <person name="Shao H.Z."/>
            <person name="Wang X."/>
            <person name="Wang C.C."/>
            <person name="Yang T.C."/>
            <person name="Huo Q.B."/>
            <person name="Li W."/>
            <person name="Chen H.Y."/>
            <person name="Chen S.E."/>
            <person name="Zhou L.G."/>
            <person name="Ni X.B."/>
            <person name="Tian J.H."/>
            <person name="Sheng Y."/>
            <person name="Liu T."/>
            <person name="Pan Y.S."/>
            <person name="Xia L.Y."/>
            <person name="Li J."/>
            <person name="Zhao F."/>
            <person name="Cao W.C."/>
        </authorList>
    </citation>
    <scope>NUCLEOTIDE SEQUENCE</scope>
    <source>
        <strain evidence="6">Rsan-2018</strain>
    </source>
</reference>
<dbReference type="InterPro" id="IPR008936">
    <property type="entry name" value="Rho_GTPase_activation_prot"/>
</dbReference>
<feature type="compositionally biased region" description="Polar residues" evidence="2">
    <location>
        <begin position="248"/>
        <end position="272"/>
    </location>
</feature>
<dbReference type="EMBL" id="JABSTV010001248">
    <property type="protein sequence ID" value="KAH7968615.1"/>
    <property type="molecule type" value="Genomic_DNA"/>
</dbReference>
<dbReference type="Gene3D" id="2.30.29.30">
    <property type="entry name" value="Pleckstrin-homology domain (PH domain)/Phosphotyrosine-binding domain (PTB)"/>
    <property type="match status" value="2"/>
</dbReference>
<feature type="compositionally biased region" description="Pro residues" evidence="2">
    <location>
        <begin position="1"/>
        <end position="12"/>
    </location>
</feature>
<name>A0A9D4Q5Z0_RHISA</name>
<dbReference type="GO" id="GO:0007165">
    <property type="term" value="P:signal transduction"/>
    <property type="evidence" value="ECO:0007669"/>
    <property type="project" value="InterPro"/>
</dbReference>
<protein>
    <submittedName>
        <fullName evidence="6">Uncharacterized protein</fullName>
    </submittedName>
</protein>
<dbReference type="InterPro" id="IPR000159">
    <property type="entry name" value="RA_dom"/>
</dbReference>
<feature type="domain" description="Ras-associating" evidence="4">
    <location>
        <begin position="1041"/>
        <end position="1122"/>
    </location>
</feature>
<dbReference type="Gene3D" id="1.10.555.10">
    <property type="entry name" value="Rho GTPase activation protein"/>
    <property type="match status" value="1"/>
</dbReference>
<organism evidence="6 7">
    <name type="scientific">Rhipicephalus sanguineus</name>
    <name type="common">Brown dog tick</name>
    <name type="synonym">Ixodes sanguineus</name>
    <dbReference type="NCBI Taxonomy" id="34632"/>
    <lineage>
        <taxon>Eukaryota</taxon>
        <taxon>Metazoa</taxon>
        <taxon>Ecdysozoa</taxon>
        <taxon>Arthropoda</taxon>
        <taxon>Chelicerata</taxon>
        <taxon>Arachnida</taxon>
        <taxon>Acari</taxon>
        <taxon>Parasitiformes</taxon>
        <taxon>Ixodida</taxon>
        <taxon>Ixodoidea</taxon>
        <taxon>Ixodidae</taxon>
        <taxon>Rhipicephalinae</taxon>
        <taxon>Rhipicephalus</taxon>
        <taxon>Rhipicephalus</taxon>
    </lineage>
</organism>
<feature type="region of interest" description="Disordered" evidence="2">
    <location>
        <begin position="401"/>
        <end position="481"/>
    </location>
</feature>
<dbReference type="SUPFAM" id="SSF54236">
    <property type="entry name" value="Ubiquitin-like"/>
    <property type="match status" value="1"/>
</dbReference>
<reference evidence="6" key="2">
    <citation type="submission" date="2021-09" db="EMBL/GenBank/DDBJ databases">
        <authorList>
            <person name="Jia N."/>
            <person name="Wang J."/>
            <person name="Shi W."/>
            <person name="Du L."/>
            <person name="Sun Y."/>
            <person name="Zhan W."/>
            <person name="Jiang J."/>
            <person name="Wang Q."/>
            <person name="Zhang B."/>
            <person name="Ji P."/>
            <person name="Sakyi L.B."/>
            <person name="Cui X."/>
            <person name="Yuan T."/>
            <person name="Jiang B."/>
            <person name="Yang W."/>
            <person name="Lam T.T.-Y."/>
            <person name="Chang Q."/>
            <person name="Ding S."/>
            <person name="Wang X."/>
            <person name="Zhu J."/>
            <person name="Ruan X."/>
            <person name="Zhao L."/>
            <person name="Wei J."/>
            <person name="Que T."/>
            <person name="Du C."/>
            <person name="Cheng J."/>
            <person name="Dai P."/>
            <person name="Han X."/>
            <person name="Huang E."/>
            <person name="Gao Y."/>
            <person name="Liu J."/>
            <person name="Shao H."/>
            <person name="Ye R."/>
            <person name="Li L."/>
            <person name="Wei W."/>
            <person name="Wang X."/>
            <person name="Wang C."/>
            <person name="Huo Q."/>
            <person name="Li W."/>
            <person name="Guo W."/>
            <person name="Chen H."/>
            <person name="Chen S."/>
            <person name="Zhou L."/>
            <person name="Zhou L."/>
            <person name="Ni X."/>
            <person name="Tian J."/>
            <person name="Zhou Y."/>
            <person name="Sheng Y."/>
            <person name="Liu T."/>
            <person name="Pan Y."/>
            <person name="Xia L."/>
            <person name="Li J."/>
            <person name="Zhao F."/>
            <person name="Cao W."/>
        </authorList>
    </citation>
    <scope>NUCLEOTIDE SEQUENCE</scope>
    <source>
        <strain evidence="6">Rsan-2018</strain>
        <tissue evidence="6">Larvae</tissue>
    </source>
</reference>
<dbReference type="InterPro" id="IPR001849">
    <property type="entry name" value="PH_domain"/>
</dbReference>
<dbReference type="SUPFAM" id="SSF48350">
    <property type="entry name" value="GTPase activation domain, GAP"/>
    <property type="match status" value="1"/>
</dbReference>
<evidence type="ECO:0000259" key="4">
    <source>
        <dbReference type="PROSITE" id="PS50200"/>
    </source>
</evidence>
<dbReference type="PROSITE" id="PS50238">
    <property type="entry name" value="RHOGAP"/>
    <property type="match status" value="1"/>
</dbReference>
<dbReference type="GO" id="GO:0005737">
    <property type="term" value="C:cytoplasm"/>
    <property type="evidence" value="ECO:0007669"/>
    <property type="project" value="TreeGrafter"/>
</dbReference>
<evidence type="ECO:0000313" key="7">
    <source>
        <dbReference type="Proteomes" id="UP000821837"/>
    </source>
</evidence>
<dbReference type="InterPro" id="IPR052227">
    <property type="entry name" value="Arf-Rho-GAP_ANK-PH_domain"/>
</dbReference>
<dbReference type="PROSITE" id="PS50200">
    <property type="entry name" value="RA"/>
    <property type="match status" value="1"/>
</dbReference>
<feature type="region of interest" description="Disordered" evidence="2">
    <location>
        <begin position="1"/>
        <end position="32"/>
    </location>
</feature>
<keyword evidence="1" id="KW-0343">GTPase activation</keyword>
<dbReference type="InterPro" id="IPR011993">
    <property type="entry name" value="PH-like_dom_sf"/>
</dbReference>
<dbReference type="VEuPathDB" id="VectorBase:RSAN_030411"/>
<evidence type="ECO:0000256" key="1">
    <source>
        <dbReference type="ARBA" id="ARBA00022468"/>
    </source>
</evidence>
<feature type="compositionally biased region" description="Polar residues" evidence="2">
    <location>
        <begin position="509"/>
        <end position="523"/>
    </location>
</feature>
<dbReference type="PANTHER" id="PTHR45899:SF2">
    <property type="entry name" value="RHO GTPASE ACTIVATING PROTEIN AT 15B, ISOFORM C"/>
    <property type="match status" value="1"/>
</dbReference>
<keyword evidence="7" id="KW-1185">Reference proteome</keyword>
<feature type="region of interest" description="Disordered" evidence="2">
    <location>
        <begin position="109"/>
        <end position="128"/>
    </location>
</feature>
<dbReference type="SMART" id="SM00324">
    <property type="entry name" value="RhoGAP"/>
    <property type="match status" value="1"/>
</dbReference>
<feature type="region of interest" description="Disordered" evidence="2">
    <location>
        <begin position="178"/>
        <end position="223"/>
    </location>
</feature>
<dbReference type="Pfam" id="PF00620">
    <property type="entry name" value="RhoGAP"/>
    <property type="match status" value="1"/>
</dbReference>
<dbReference type="SMART" id="SM00233">
    <property type="entry name" value="PH"/>
    <property type="match status" value="2"/>
</dbReference>
<evidence type="ECO:0000313" key="6">
    <source>
        <dbReference type="EMBL" id="KAH7968615.1"/>
    </source>
</evidence>
<accession>A0A9D4Q5Z0</accession>
<evidence type="ECO:0000259" key="3">
    <source>
        <dbReference type="PROSITE" id="PS50003"/>
    </source>
</evidence>
<dbReference type="PROSITE" id="PS50003">
    <property type="entry name" value="PH_DOMAIN"/>
    <property type="match status" value="1"/>
</dbReference>
<dbReference type="CDD" id="cd00821">
    <property type="entry name" value="PH"/>
    <property type="match status" value="1"/>
</dbReference>
<dbReference type="PANTHER" id="PTHR45899">
    <property type="entry name" value="RHO GTPASE ACTIVATING PROTEIN AT 15B, ISOFORM C"/>
    <property type="match status" value="1"/>
</dbReference>
<dbReference type="InterPro" id="IPR029071">
    <property type="entry name" value="Ubiquitin-like_domsf"/>
</dbReference>
<dbReference type="AlphaFoldDB" id="A0A9D4Q5Z0"/>
<feature type="compositionally biased region" description="Basic and acidic residues" evidence="2">
    <location>
        <begin position="301"/>
        <end position="314"/>
    </location>
</feature>
<dbReference type="CDD" id="cd17113">
    <property type="entry name" value="RA_ARAPs"/>
    <property type="match status" value="1"/>
</dbReference>